<gene>
    <name evidence="9" type="ORF">DIC66_20395</name>
</gene>
<comment type="similarity">
    <text evidence="2">Belongs to the FliH family.</text>
</comment>
<keyword evidence="5" id="KW-1005">Bacterial flagellum biogenesis</keyword>
<name>A0A3E1R6P5_9BURK</name>
<dbReference type="RefSeq" id="WP_117180025.1">
    <property type="nucleotide sequence ID" value="NZ_QFZK01000024.1"/>
</dbReference>
<dbReference type="GO" id="GO:0015031">
    <property type="term" value="P:protein transport"/>
    <property type="evidence" value="ECO:0007669"/>
    <property type="project" value="UniProtKB-KW"/>
</dbReference>
<protein>
    <recommendedName>
        <fullName evidence="3">Flagellar assembly protein FliH</fullName>
    </recommendedName>
</protein>
<dbReference type="EMBL" id="QFZK01000024">
    <property type="protein sequence ID" value="RFO95024.1"/>
    <property type="molecule type" value="Genomic_DNA"/>
</dbReference>
<dbReference type="GO" id="GO:0005829">
    <property type="term" value="C:cytosol"/>
    <property type="evidence" value="ECO:0007669"/>
    <property type="project" value="TreeGrafter"/>
</dbReference>
<evidence type="ECO:0000256" key="5">
    <source>
        <dbReference type="ARBA" id="ARBA00022795"/>
    </source>
</evidence>
<keyword evidence="7" id="KW-1006">Bacterial flagellum protein export</keyword>
<evidence type="ECO:0000256" key="7">
    <source>
        <dbReference type="ARBA" id="ARBA00023225"/>
    </source>
</evidence>
<sequence length="228" mass="24594">MSRAHSSFIAAEDVVAASDWAFDPVDQAALRFAAKVKAQAEAEDRARDGAAHQAGYAEGYAQGHAHATLEGQRLISEYIATQGQDAAHQFLGLFQSAQEQVEQSQQMLAKGVLELACELARQVLRRELSVNPNALQPVLQEALGMLTVDTKLAAVRMHPVDLDVMAEDLGREFPNLNLTLVPDASLTAGGCLVEAAGTVVDGTVERRWHKAVASLGLESTWEQELDVH</sequence>
<evidence type="ECO:0000256" key="2">
    <source>
        <dbReference type="ARBA" id="ARBA00006602"/>
    </source>
</evidence>
<keyword evidence="6" id="KW-0653">Protein transport</keyword>
<evidence type="ECO:0000313" key="9">
    <source>
        <dbReference type="EMBL" id="RFO95024.1"/>
    </source>
</evidence>
<keyword evidence="9" id="KW-0966">Cell projection</keyword>
<keyword evidence="9" id="KW-0282">Flagellum</keyword>
<keyword evidence="10" id="KW-1185">Reference proteome</keyword>
<dbReference type="InterPro" id="IPR051472">
    <property type="entry name" value="T3SS_Stator/FliH"/>
</dbReference>
<reference evidence="9 10" key="1">
    <citation type="submission" date="2018-05" db="EMBL/GenBank/DDBJ databases">
        <title>Rhodoferax soyangensis sp.nov., isolated from an oligotrophic freshwater lake.</title>
        <authorList>
            <person name="Park M."/>
        </authorList>
    </citation>
    <scope>NUCLEOTIDE SEQUENCE [LARGE SCALE GENOMIC DNA]</scope>
    <source>
        <strain evidence="9 10">IMCC26218</strain>
    </source>
</reference>
<dbReference type="Pfam" id="PF02108">
    <property type="entry name" value="FliH"/>
    <property type="match status" value="1"/>
</dbReference>
<dbReference type="PANTHER" id="PTHR34982">
    <property type="entry name" value="YOP PROTEINS TRANSLOCATION PROTEIN L"/>
    <property type="match status" value="1"/>
</dbReference>
<keyword evidence="9" id="KW-0969">Cilium</keyword>
<evidence type="ECO:0000256" key="1">
    <source>
        <dbReference type="ARBA" id="ARBA00003041"/>
    </source>
</evidence>
<evidence type="ECO:0000313" key="10">
    <source>
        <dbReference type="Proteomes" id="UP000260665"/>
    </source>
</evidence>
<comment type="function">
    <text evidence="1">Needed for flagellar regrowth and assembly.</text>
</comment>
<evidence type="ECO:0000256" key="3">
    <source>
        <dbReference type="ARBA" id="ARBA00016507"/>
    </source>
</evidence>
<organism evidence="9 10">
    <name type="scientific">Rhodoferax lacus</name>
    <dbReference type="NCBI Taxonomy" id="2184758"/>
    <lineage>
        <taxon>Bacteria</taxon>
        <taxon>Pseudomonadati</taxon>
        <taxon>Pseudomonadota</taxon>
        <taxon>Betaproteobacteria</taxon>
        <taxon>Burkholderiales</taxon>
        <taxon>Comamonadaceae</taxon>
        <taxon>Rhodoferax</taxon>
    </lineage>
</organism>
<evidence type="ECO:0000259" key="8">
    <source>
        <dbReference type="Pfam" id="PF02108"/>
    </source>
</evidence>
<keyword evidence="4" id="KW-0813">Transport</keyword>
<accession>A0A3E1R6P5</accession>
<dbReference type="OrthoDB" id="5296952at2"/>
<proteinExistence type="inferred from homology"/>
<comment type="caution">
    <text evidence="9">The sequence shown here is derived from an EMBL/GenBank/DDBJ whole genome shotgun (WGS) entry which is preliminary data.</text>
</comment>
<dbReference type="AlphaFoldDB" id="A0A3E1R6P5"/>
<dbReference type="GO" id="GO:0044781">
    <property type="term" value="P:bacterial-type flagellum organization"/>
    <property type="evidence" value="ECO:0007669"/>
    <property type="project" value="UniProtKB-KW"/>
</dbReference>
<feature type="domain" description="Flagellar assembly protein FliH/Type III secretion system HrpE" evidence="8">
    <location>
        <begin position="86"/>
        <end position="210"/>
    </location>
</feature>
<dbReference type="Proteomes" id="UP000260665">
    <property type="component" value="Unassembled WGS sequence"/>
</dbReference>
<evidence type="ECO:0000256" key="4">
    <source>
        <dbReference type="ARBA" id="ARBA00022448"/>
    </source>
</evidence>
<dbReference type="InterPro" id="IPR018035">
    <property type="entry name" value="Flagellar_FliH/T3SS_HrpE"/>
</dbReference>
<dbReference type="PANTHER" id="PTHR34982:SF1">
    <property type="entry name" value="FLAGELLAR ASSEMBLY PROTEIN FLIH"/>
    <property type="match status" value="1"/>
</dbReference>
<evidence type="ECO:0000256" key="6">
    <source>
        <dbReference type="ARBA" id="ARBA00022927"/>
    </source>
</evidence>